<keyword evidence="3 5" id="KW-0238">DNA-binding</keyword>
<dbReference type="Pfam" id="PF13495">
    <property type="entry name" value="Phage_int_SAM_4"/>
    <property type="match status" value="1"/>
</dbReference>
<comment type="similarity">
    <text evidence="1">Belongs to the 'phage' integrase family.</text>
</comment>
<dbReference type="PANTHER" id="PTHR30349">
    <property type="entry name" value="PHAGE INTEGRASE-RELATED"/>
    <property type="match status" value="1"/>
</dbReference>
<dbReference type="InterPro" id="IPR013762">
    <property type="entry name" value="Integrase-like_cat_sf"/>
</dbReference>
<comment type="caution">
    <text evidence="8">The sequence shown here is derived from an EMBL/GenBank/DDBJ whole genome shotgun (WGS) entry which is preliminary data.</text>
</comment>
<keyword evidence="9" id="KW-1185">Reference proteome</keyword>
<dbReference type="RefSeq" id="WP_311665245.1">
    <property type="nucleotide sequence ID" value="NZ_JAVRHT010000041.1"/>
</dbReference>
<dbReference type="InterPro" id="IPR050090">
    <property type="entry name" value="Tyrosine_recombinase_XerCD"/>
</dbReference>
<dbReference type="EMBL" id="JAVRHT010000041">
    <property type="protein sequence ID" value="MDT0632896.1"/>
    <property type="molecule type" value="Genomic_DNA"/>
</dbReference>
<evidence type="ECO:0000259" key="7">
    <source>
        <dbReference type="PROSITE" id="PS51900"/>
    </source>
</evidence>
<evidence type="ECO:0000259" key="6">
    <source>
        <dbReference type="PROSITE" id="PS51898"/>
    </source>
</evidence>
<protein>
    <submittedName>
        <fullName evidence="8">Integron integrase</fullName>
    </submittedName>
</protein>
<dbReference type="InterPro" id="IPR011946">
    <property type="entry name" value="Integrase_integron-type"/>
</dbReference>
<evidence type="ECO:0000256" key="3">
    <source>
        <dbReference type="ARBA" id="ARBA00023125"/>
    </source>
</evidence>
<dbReference type="InterPro" id="IPR002104">
    <property type="entry name" value="Integrase_catalytic"/>
</dbReference>
<dbReference type="InterPro" id="IPR004107">
    <property type="entry name" value="Integrase_SAM-like_N"/>
</dbReference>
<evidence type="ECO:0000256" key="4">
    <source>
        <dbReference type="ARBA" id="ARBA00023172"/>
    </source>
</evidence>
<feature type="domain" description="Core-binding (CB)" evidence="7">
    <location>
        <begin position="2"/>
        <end position="85"/>
    </location>
</feature>
<dbReference type="SUPFAM" id="SSF56349">
    <property type="entry name" value="DNA breaking-rejoining enzymes"/>
    <property type="match status" value="1"/>
</dbReference>
<name>A0ABU3BUC3_9BACT</name>
<organism evidence="8 9">
    <name type="scientific">Rubrivirga litoralis</name>
    <dbReference type="NCBI Taxonomy" id="3075598"/>
    <lineage>
        <taxon>Bacteria</taxon>
        <taxon>Pseudomonadati</taxon>
        <taxon>Rhodothermota</taxon>
        <taxon>Rhodothermia</taxon>
        <taxon>Rhodothermales</taxon>
        <taxon>Rubricoccaceae</taxon>
        <taxon>Rubrivirga</taxon>
    </lineage>
</organism>
<dbReference type="PROSITE" id="PS51898">
    <property type="entry name" value="TYR_RECOMBINASE"/>
    <property type="match status" value="1"/>
</dbReference>
<dbReference type="NCBIfam" id="TIGR02249">
    <property type="entry name" value="integrase_gron"/>
    <property type="match status" value="1"/>
</dbReference>
<dbReference type="PROSITE" id="PS51900">
    <property type="entry name" value="CB"/>
    <property type="match status" value="1"/>
</dbReference>
<feature type="domain" description="Tyr recombinase" evidence="6">
    <location>
        <begin position="103"/>
        <end position="319"/>
    </location>
</feature>
<keyword evidence="2" id="KW-0229">DNA integration</keyword>
<dbReference type="Gene3D" id="1.10.443.10">
    <property type="entry name" value="Intergrase catalytic core"/>
    <property type="match status" value="1"/>
</dbReference>
<proteinExistence type="inferred from homology"/>
<accession>A0ABU3BUC3</accession>
<evidence type="ECO:0000256" key="2">
    <source>
        <dbReference type="ARBA" id="ARBA00022908"/>
    </source>
</evidence>
<reference evidence="8 9" key="1">
    <citation type="submission" date="2023-09" db="EMBL/GenBank/DDBJ databases">
        <authorList>
            <person name="Rey-Velasco X."/>
        </authorList>
    </citation>
    <scope>NUCLEOTIDE SEQUENCE [LARGE SCALE GENOMIC DNA]</scope>
    <source>
        <strain evidence="8 9">F394</strain>
    </source>
</reference>
<dbReference type="InterPro" id="IPR044068">
    <property type="entry name" value="CB"/>
</dbReference>
<dbReference type="Proteomes" id="UP001267426">
    <property type="component" value="Unassembled WGS sequence"/>
</dbReference>
<sequence>RPAMSELLDATRAALRSRQMSLRTEQTYVYWIKRYARFHDLRHPAQMAEPEVQAFLNHLAVERDVAASTQTLALSALLFLYDAVLGRPLGTMGGLVRVRKPPKLPVVLTRQEVLDVLGRMSGVDRTVASLLYGSGLRLSGALRLRLQDLDLDRHQITVREGKGAKDRVAILPRSLVAPLAAQADRARRLHQADLADGGGEAVLPHALERKYRGAGRRPEWQFLFPAARLSADPRTGRIHRHHRAPSSVQKAVRTAVRAAGIPKRASCHTLRHSFATHLLEDGVDVRTVQHLLGHAKLATTQVYLHVVGHTGLRVQSPLDRLDDPPPRPA</sequence>
<dbReference type="PANTHER" id="PTHR30349:SF64">
    <property type="entry name" value="PROPHAGE INTEGRASE INTD-RELATED"/>
    <property type="match status" value="1"/>
</dbReference>
<dbReference type="InterPro" id="IPR011010">
    <property type="entry name" value="DNA_brk_join_enz"/>
</dbReference>
<dbReference type="Pfam" id="PF00589">
    <property type="entry name" value="Phage_integrase"/>
    <property type="match status" value="1"/>
</dbReference>
<evidence type="ECO:0000313" key="9">
    <source>
        <dbReference type="Proteomes" id="UP001267426"/>
    </source>
</evidence>
<evidence type="ECO:0000313" key="8">
    <source>
        <dbReference type="EMBL" id="MDT0632896.1"/>
    </source>
</evidence>
<evidence type="ECO:0000256" key="5">
    <source>
        <dbReference type="PROSITE-ProRule" id="PRU01248"/>
    </source>
</evidence>
<feature type="non-terminal residue" evidence="8">
    <location>
        <position position="1"/>
    </location>
</feature>
<evidence type="ECO:0000256" key="1">
    <source>
        <dbReference type="ARBA" id="ARBA00008857"/>
    </source>
</evidence>
<dbReference type="InterPro" id="IPR010998">
    <property type="entry name" value="Integrase_recombinase_N"/>
</dbReference>
<keyword evidence="4" id="KW-0233">DNA recombination</keyword>
<dbReference type="Gene3D" id="1.10.150.130">
    <property type="match status" value="1"/>
</dbReference>
<gene>
    <name evidence="8" type="ORF">RM540_14150</name>
</gene>